<dbReference type="GO" id="GO:0042158">
    <property type="term" value="P:lipoprotein biosynthetic process"/>
    <property type="evidence" value="ECO:0007669"/>
    <property type="project" value="UniProtKB-UniRule"/>
</dbReference>
<feature type="transmembrane region" description="Helical" evidence="7">
    <location>
        <begin position="60"/>
        <end position="79"/>
    </location>
</feature>
<sequence length="261" mass="30150">MILNSINWNVDPEIFSLGPIHVRYYGLLFAMGFMLGYYIIERMFKSEGIQQEWLDKLFMYVVIATIVGARLGHVIFYGWDYYSQNLGDIIKIWEGGLASHGGAIGILVALYYYSKKVTKRSMIWTLDRLVVPVALAAVFIRLGNLMNSEIYGHATDLPWGFVFERRGEEVAKHPTQLYEAICYLITFITVFFTYWKTKAKEKQGLIFGIFLIGIFASRFFIEFVKENQEAFEEGMTFNMGQLLSVPFVIAGIYYIYKALKK</sequence>
<feature type="transmembrane region" description="Helical" evidence="7">
    <location>
        <begin position="204"/>
        <end position="224"/>
    </location>
</feature>
<feature type="transmembrane region" description="Helical" evidence="7">
    <location>
        <begin position="125"/>
        <end position="143"/>
    </location>
</feature>
<feature type="transmembrane region" description="Helical" evidence="7">
    <location>
        <begin position="20"/>
        <end position="40"/>
    </location>
</feature>
<comment type="similarity">
    <text evidence="1 7">Belongs to the Lgt family.</text>
</comment>
<keyword evidence="3 7" id="KW-0808">Transferase</keyword>
<dbReference type="Proteomes" id="UP000679220">
    <property type="component" value="Unassembled WGS sequence"/>
</dbReference>
<dbReference type="PANTHER" id="PTHR30589">
    <property type="entry name" value="PROLIPOPROTEIN DIACYLGLYCERYL TRANSFERASE"/>
    <property type="match status" value="1"/>
</dbReference>
<keyword evidence="6 7" id="KW-0472">Membrane</keyword>
<comment type="caution">
    <text evidence="8">The sequence shown here is derived from an EMBL/GenBank/DDBJ whole genome shotgun (WGS) entry which is preliminary data.</text>
</comment>
<dbReference type="GO" id="GO:0008961">
    <property type="term" value="F:phosphatidylglycerol-prolipoprotein diacylglyceryl transferase activity"/>
    <property type="evidence" value="ECO:0007669"/>
    <property type="project" value="UniProtKB-UniRule"/>
</dbReference>
<comment type="function">
    <text evidence="7">Catalyzes the transfer of the diacylglyceryl group from phosphatidylglycerol to the sulfhydryl group of the N-terminal cysteine of a prolipoprotein, the first step in the formation of mature lipoproteins.</text>
</comment>
<comment type="pathway">
    <text evidence="7">Protein modification; lipoprotein biosynthesis (diacylglyceryl transfer).</text>
</comment>
<comment type="subcellular location">
    <subcellularLocation>
        <location evidence="7">Cell membrane</location>
        <topology evidence="7">Multi-pass membrane protein</topology>
    </subcellularLocation>
</comment>
<keyword evidence="5 7" id="KW-1133">Transmembrane helix</keyword>
<protein>
    <recommendedName>
        <fullName evidence="7">Phosphatidylglycerol--prolipoprotein diacylglyceryl transferase</fullName>
        <ecNumber evidence="7">2.5.1.145</ecNumber>
    </recommendedName>
</protein>
<dbReference type="EC" id="2.5.1.145" evidence="7"/>
<dbReference type="PANTHER" id="PTHR30589:SF0">
    <property type="entry name" value="PHOSPHATIDYLGLYCEROL--PROLIPOPROTEIN DIACYLGLYCERYL TRANSFERASE"/>
    <property type="match status" value="1"/>
</dbReference>
<comment type="catalytic activity">
    <reaction evidence="7">
        <text>L-cysteinyl-[prolipoprotein] + a 1,2-diacyl-sn-glycero-3-phospho-(1'-sn-glycerol) = an S-1,2-diacyl-sn-glyceryl-L-cysteinyl-[prolipoprotein] + sn-glycerol 1-phosphate + H(+)</text>
        <dbReference type="Rhea" id="RHEA:56712"/>
        <dbReference type="Rhea" id="RHEA-COMP:14679"/>
        <dbReference type="Rhea" id="RHEA-COMP:14680"/>
        <dbReference type="ChEBI" id="CHEBI:15378"/>
        <dbReference type="ChEBI" id="CHEBI:29950"/>
        <dbReference type="ChEBI" id="CHEBI:57685"/>
        <dbReference type="ChEBI" id="CHEBI:64716"/>
        <dbReference type="ChEBI" id="CHEBI:140658"/>
        <dbReference type="EC" id="2.5.1.145"/>
    </reaction>
</comment>
<evidence type="ECO:0000256" key="6">
    <source>
        <dbReference type="ARBA" id="ARBA00023136"/>
    </source>
</evidence>
<evidence type="ECO:0000256" key="4">
    <source>
        <dbReference type="ARBA" id="ARBA00022692"/>
    </source>
</evidence>
<dbReference type="RefSeq" id="WP_212193004.1">
    <property type="nucleotide sequence ID" value="NZ_JAGTAR010000045.1"/>
</dbReference>
<evidence type="ECO:0000256" key="3">
    <source>
        <dbReference type="ARBA" id="ARBA00022679"/>
    </source>
</evidence>
<name>A0A941FBT4_9BACT</name>
<dbReference type="AlphaFoldDB" id="A0A941FBT4"/>
<evidence type="ECO:0000256" key="2">
    <source>
        <dbReference type="ARBA" id="ARBA00022475"/>
    </source>
</evidence>
<feature type="transmembrane region" description="Helical" evidence="7">
    <location>
        <begin position="236"/>
        <end position="256"/>
    </location>
</feature>
<dbReference type="HAMAP" id="MF_01147">
    <property type="entry name" value="Lgt"/>
    <property type="match status" value="1"/>
</dbReference>
<keyword evidence="9" id="KW-1185">Reference proteome</keyword>
<accession>A0A941FBT4</accession>
<organism evidence="8 9">
    <name type="scientific">Carboxylicivirga sediminis</name>
    <dbReference type="NCBI Taxonomy" id="2006564"/>
    <lineage>
        <taxon>Bacteria</taxon>
        <taxon>Pseudomonadati</taxon>
        <taxon>Bacteroidota</taxon>
        <taxon>Bacteroidia</taxon>
        <taxon>Marinilabiliales</taxon>
        <taxon>Marinilabiliaceae</taxon>
        <taxon>Carboxylicivirga</taxon>
    </lineage>
</organism>
<evidence type="ECO:0000313" key="8">
    <source>
        <dbReference type="EMBL" id="MBR8537980.1"/>
    </source>
</evidence>
<feature type="binding site" evidence="7">
    <location>
        <position position="141"/>
    </location>
    <ligand>
        <name>a 1,2-diacyl-sn-glycero-3-phospho-(1'-sn-glycerol)</name>
        <dbReference type="ChEBI" id="CHEBI:64716"/>
    </ligand>
</feature>
<evidence type="ECO:0000256" key="1">
    <source>
        <dbReference type="ARBA" id="ARBA00007150"/>
    </source>
</evidence>
<feature type="transmembrane region" description="Helical" evidence="7">
    <location>
        <begin position="177"/>
        <end position="195"/>
    </location>
</feature>
<reference evidence="8" key="2">
    <citation type="submission" date="2021-04" db="EMBL/GenBank/DDBJ databases">
        <authorList>
            <person name="Zhang T."/>
            <person name="Zhang Y."/>
            <person name="Lu D."/>
            <person name="Zuo D."/>
            <person name="Du Z."/>
        </authorList>
    </citation>
    <scope>NUCLEOTIDE SEQUENCE</scope>
    <source>
        <strain evidence="8">JR1</strain>
    </source>
</reference>
<dbReference type="Pfam" id="PF01790">
    <property type="entry name" value="LGT"/>
    <property type="match status" value="1"/>
</dbReference>
<evidence type="ECO:0000256" key="5">
    <source>
        <dbReference type="ARBA" id="ARBA00022989"/>
    </source>
</evidence>
<reference evidence="8" key="1">
    <citation type="journal article" date="2018" name="Int. J. Syst. Evol. Microbiol.">
        <title>Carboxylicivirga sediminis sp. nov., isolated from coastal sediment.</title>
        <authorList>
            <person name="Wang F.Q."/>
            <person name="Ren L.H."/>
            <person name="Zou R.J."/>
            <person name="Sun Y.Z."/>
            <person name="Liu X.J."/>
            <person name="Jiang F."/>
            <person name="Liu L.J."/>
        </authorList>
    </citation>
    <scope>NUCLEOTIDE SEQUENCE</scope>
    <source>
        <strain evidence="8">JR1</strain>
    </source>
</reference>
<evidence type="ECO:0000313" key="9">
    <source>
        <dbReference type="Proteomes" id="UP000679220"/>
    </source>
</evidence>
<keyword evidence="2 7" id="KW-1003">Cell membrane</keyword>
<dbReference type="GO" id="GO:0005886">
    <property type="term" value="C:plasma membrane"/>
    <property type="evidence" value="ECO:0007669"/>
    <property type="project" value="UniProtKB-SubCell"/>
</dbReference>
<gene>
    <name evidence="7 8" type="primary">lgt</name>
    <name evidence="8" type="ORF">KDU71_20595</name>
</gene>
<keyword evidence="4 7" id="KW-0812">Transmembrane</keyword>
<dbReference type="InterPro" id="IPR001640">
    <property type="entry name" value="Lgt"/>
</dbReference>
<feature type="transmembrane region" description="Helical" evidence="7">
    <location>
        <begin position="91"/>
        <end position="113"/>
    </location>
</feature>
<proteinExistence type="inferred from homology"/>
<evidence type="ECO:0000256" key="7">
    <source>
        <dbReference type="HAMAP-Rule" id="MF_01147"/>
    </source>
</evidence>
<dbReference type="NCBIfam" id="TIGR00544">
    <property type="entry name" value="lgt"/>
    <property type="match status" value="1"/>
</dbReference>
<dbReference type="EMBL" id="JAGTAR010000045">
    <property type="protein sequence ID" value="MBR8537980.1"/>
    <property type="molecule type" value="Genomic_DNA"/>
</dbReference>